<accession>A0A5M3MFD6</accession>
<gene>
    <name evidence="2" type="ORF">CONPUDRAFT_75708</name>
</gene>
<evidence type="ECO:0000256" key="1">
    <source>
        <dbReference type="SAM" id="Phobius"/>
    </source>
</evidence>
<feature type="transmembrane region" description="Helical" evidence="1">
    <location>
        <begin position="115"/>
        <end position="133"/>
    </location>
</feature>
<evidence type="ECO:0000313" key="2">
    <source>
        <dbReference type="EMBL" id="EIW77958.1"/>
    </source>
</evidence>
<keyword evidence="1" id="KW-0812">Transmembrane</keyword>
<dbReference type="Proteomes" id="UP000053558">
    <property type="component" value="Unassembled WGS sequence"/>
</dbReference>
<feature type="transmembrane region" description="Helical" evidence="1">
    <location>
        <begin position="75"/>
        <end position="94"/>
    </location>
</feature>
<organism evidence="2 3">
    <name type="scientific">Coniophora puteana (strain RWD-64-598)</name>
    <name type="common">Brown rot fungus</name>
    <dbReference type="NCBI Taxonomy" id="741705"/>
    <lineage>
        <taxon>Eukaryota</taxon>
        <taxon>Fungi</taxon>
        <taxon>Dikarya</taxon>
        <taxon>Basidiomycota</taxon>
        <taxon>Agaricomycotina</taxon>
        <taxon>Agaricomycetes</taxon>
        <taxon>Agaricomycetidae</taxon>
        <taxon>Boletales</taxon>
        <taxon>Coniophorineae</taxon>
        <taxon>Coniophoraceae</taxon>
        <taxon>Coniophora</taxon>
    </lineage>
</organism>
<feature type="transmembrane region" description="Helical" evidence="1">
    <location>
        <begin position="153"/>
        <end position="170"/>
    </location>
</feature>
<keyword evidence="1" id="KW-1133">Transmembrane helix</keyword>
<reference evidence="3" key="1">
    <citation type="journal article" date="2012" name="Science">
        <title>The Paleozoic origin of enzymatic lignin decomposition reconstructed from 31 fungal genomes.</title>
        <authorList>
            <person name="Floudas D."/>
            <person name="Binder M."/>
            <person name="Riley R."/>
            <person name="Barry K."/>
            <person name="Blanchette R.A."/>
            <person name="Henrissat B."/>
            <person name="Martinez A.T."/>
            <person name="Otillar R."/>
            <person name="Spatafora J.W."/>
            <person name="Yadav J.S."/>
            <person name="Aerts A."/>
            <person name="Benoit I."/>
            <person name="Boyd A."/>
            <person name="Carlson A."/>
            <person name="Copeland A."/>
            <person name="Coutinho P.M."/>
            <person name="de Vries R.P."/>
            <person name="Ferreira P."/>
            <person name="Findley K."/>
            <person name="Foster B."/>
            <person name="Gaskell J."/>
            <person name="Glotzer D."/>
            <person name="Gorecki P."/>
            <person name="Heitman J."/>
            <person name="Hesse C."/>
            <person name="Hori C."/>
            <person name="Igarashi K."/>
            <person name="Jurgens J.A."/>
            <person name="Kallen N."/>
            <person name="Kersten P."/>
            <person name="Kohler A."/>
            <person name="Kuees U."/>
            <person name="Kumar T.K.A."/>
            <person name="Kuo A."/>
            <person name="LaButti K."/>
            <person name="Larrondo L.F."/>
            <person name="Lindquist E."/>
            <person name="Ling A."/>
            <person name="Lombard V."/>
            <person name="Lucas S."/>
            <person name="Lundell T."/>
            <person name="Martin R."/>
            <person name="McLaughlin D.J."/>
            <person name="Morgenstern I."/>
            <person name="Morin E."/>
            <person name="Murat C."/>
            <person name="Nagy L.G."/>
            <person name="Nolan M."/>
            <person name="Ohm R.A."/>
            <person name="Patyshakuliyeva A."/>
            <person name="Rokas A."/>
            <person name="Ruiz-Duenas F.J."/>
            <person name="Sabat G."/>
            <person name="Salamov A."/>
            <person name="Samejima M."/>
            <person name="Schmutz J."/>
            <person name="Slot J.C."/>
            <person name="St John F."/>
            <person name="Stenlid J."/>
            <person name="Sun H."/>
            <person name="Sun S."/>
            <person name="Syed K."/>
            <person name="Tsang A."/>
            <person name="Wiebenga A."/>
            <person name="Young D."/>
            <person name="Pisabarro A."/>
            <person name="Eastwood D.C."/>
            <person name="Martin F."/>
            <person name="Cullen D."/>
            <person name="Grigoriev I.V."/>
            <person name="Hibbett D.S."/>
        </authorList>
    </citation>
    <scope>NUCLEOTIDE SEQUENCE [LARGE SCALE GENOMIC DNA]</scope>
    <source>
        <strain evidence="3">RWD-64-598 SS2</strain>
    </source>
</reference>
<protein>
    <submittedName>
        <fullName evidence="2">Uncharacterized protein</fullName>
    </submittedName>
</protein>
<proteinExistence type="predicted"/>
<keyword evidence="3" id="KW-1185">Reference proteome</keyword>
<keyword evidence="1" id="KW-0472">Membrane</keyword>
<name>A0A5M3MFD6_CONPW</name>
<evidence type="ECO:0000313" key="3">
    <source>
        <dbReference type="Proteomes" id="UP000053558"/>
    </source>
</evidence>
<dbReference type="EMBL" id="JH711583">
    <property type="protein sequence ID" value="EIW77958.1"/>
    <property type="molecule type" value="Genomic_DNA"/>
</dbReference>
<sequence>MSASYYAASLYAYVYIYSYFEISPGDPISVPVPPFLAVIIMKNELWAQIKSATLVSQLWIGDGVMVWNNDKRVCVPISVGFLASIASGIIIVYTEAMSALVLEGKIGWNPYQLQSWYANLAILSAFCLSGSHVTHASDDLLQSVLYMPTSKQLISHAAITFSIIGIRMGLGTSVEKYLQDNKTMGTLGPAKARGETANSAMVFAQRPVTVSDGLETVSEPSDV</sequence>
<dbReference type="RefSeq" id="XP_007771906.1">
    <property type="nucleotide sequence ID" value="XM_007773716.1"/>
</dbReference>
<comment type="caution">
    <text evidence="2">The sequence shown here is derived from an EMBL/GenBank/DDBJ whole genome shotgun (WGS) entry which is preliminary data.</text>
</comment>
<dbReference type="GeneID" id="19209405"/>
<dbReference type="AlphaFoldDB" id="A0A5M3MFD6"/>
<dbReference type="KEGG" id="cput:CONPUDRAFT_75708"/>